<dbReference type="InterPro" id="IPR003661">
    <property type="entry name" value="HisK_dim/P_dom"/>
</dbReference>
<evidence type="ECO:0000256" key="4">
    <source>
        <dbReference type="ARBA" id="ARBA00022679"/>
    </source>
</evidence>
<evidence type="ECO:0000259" key="7">
    <source>
        <dbReference type="PROSITE" id="PS50113"/>
    </source>
</evidence>
<dbReference type="Pfam" id="PF00512">
    <property type="entry name" value="HisKA"/>
    <property type="match status" value="1"/>
</dbReference>
<dbReference type="Gene3D" id="3.30.450.20">
    <property type="entry name" value="PAS domain"/>
    <property type="match status" value="1"/>
</dbReference>
<dbReference type="PANTHER" id="PTHR43304">
    <property type="entry name" value="PHYTOCHROME-LIKE PROTEIN CPH1"/>
    <property type="match status" value="1"/>
</dbReference>
<evidence type="ECO:0000313" key="9">
    <source>
        <dbReference type="Proteomes" id="UP000192610"/>
    </source>
</evidence>
<keyword evidence="4" id="KW-0808">Transferase</keyword>
<dbReference type="SMART" id="SM00387">
    <property type="entry name" value="HATPase_c"/>
    <property type="match status" value="1"/>
</dbReference>
<dbReference type="InterPro" id="IPR000014">
    <property type="entry name" value="PAS"/>
</dbReference>
<comment type="catalytic activity">
    <reaction evidence="1">
        <text>ATP + protein L-histidine = ADP + protein N-phospho-L-histidine.</text>
        <dbReference type="EC" id="2.7.13.3"/>
    </reaction>
</comment>
<dbReference type="Gene3D" id="1.10.287.130">
    <property type="match status" value="1"/>
</dbReference>
<dbReference type="CDD" id="cd00130">
    <property type="entry name" value="PAS"/>
    <property type="match status" value="1"/>
</dbReference>
<dbReference type="InterPro" id="IPR036890">
    <property type="entry name" value="HATPase_C_sf"/>
</dbReference>
<dbReference type="InterPro" id="IPR005467">
    <property type="entry name" value="His_kinase_dom"/>
</dbReference>
<dbReference type="InterPro" id="IPR013655">
    <property type="entry name" value="PAS_fold_3"/>
</dbReference>
<dbReference type="CDD" id="cd00082">
    <property type="entry name" value="HisKA"/>
    <property type="match status" value="1"/>
</dbReference>
<dbReference type="InterPro" id="IPR029016">
    <property type="entry name" value="GAF-like_dom_sf"/>
</dbReference>
<organism evidence="8 9">
    <name type="scientific">Niastella yeongjuensis</name>
    <dbReference type="NCBI Taxonomy" id="354355"/>
    <lineage>
        <taxon>Bacteria</taxon>
        <taxon>Pseudomonadati</taxon>
        <taxon>Bacteroidota</taxon>
        <taxon>Chitinophagia</taxon>
        <taxon>Chitinophagales</taxon>
        <taxon>Chitinophagaceae</taxon>
        <taxon>Niastella</taxon>
    </lineage>
</organism>
<protein>
    <recommendedName>
        <fullName evidence="2">histidine kinase</fullName>
        <ecNumber evidence="2">2.7.13.3</ecNumber>
    </recommendedName>
</protein>
<dbReference type="SUPFAM" id="SSF55785">
    <property type="entry name" value="PYP-like sensor domain (PAS domain)"/>
    <property type="match status" value="1"/>
</dbReference>
<proteinExistence type="predicted"/>
<dbReference type="EMBL" id="LVXG01000009">
    <property type="protein sequence ID" value="OQP51976.1"/>
    <property type="molecule type" value="Genomic_DNA"/>
</dbReference>
<accession>A0A1V9F159</accession>
<evidence type="ECO:0000256" key="2">
    <source>
        <dbReference type="ARBA" id="ARBA00012438"/>
    </source>
</evidence>
<dbReference type="SMART" id="SM00388">
    <property type="entry name" value="HisKA"/>
    <property type="match status" value="1"/>
</dbReference>
<name>A0A1V9F159_9BACT</name>
<dbReference type="OrthoDB" id="9766459at2"/>
<keyword evidence="9" id="KW-1185">Reference proteome</keyword>
<dbReference type="InterPro" id="IPR003018">
    <property type="entry name" value="GAF"/>
</dbReference>
<reference evidence="9" key="1">
    <citation type="submission" date="2016-04" db="EMBL/GenBank/DDBJ databases">
        <authorList>
            <person name="Chen L."/>
            <person name="Zhuang W."/>
            <person name="Wang G."/>
        </authorList>
    </citation>
    <scope>NUCLEOTIDE SEQUENCE [LARGE SCALE GENOMIC DNA]</scope>
    <source>
        <strain evidence="9">17621</strain>
    </source>
</reference>
<dbReference type="PROSITE" id="PS50113">
    <property type="entry name" value="PAC"/>
    <property type="match status" value="1"/>
</dbReference>
<dbReference type="PROSITE" id="PS50109">
    <property type="entry name" value="HIS_KIN"/>
    <property type="match status" value="1"/>
</dbReference>
<sequence>MDDNQKVAYTSDEYNSKLFPSKEQLEVELADAQLLHRLSIELIQEDGITGLYKKIVEAAVAIMRSQYATMQLLYPETGSIGKLRLLACSGFTPEAEKYWEWVHSYTGSSCGQVLRTGKREVVPDYRICEFVQNEPTLPVFLEGGIFAAQSTPLYSRTGKLLGMISTHWNYPYNPPQSHLDLLDILARQAADLIERTQNAESLRESEERLRALTAASNEVIYRMNSDWTKMYHLDGRNFLDSTDEPNTNWLQKYIIPEDQEQVLLAIEQAIASKTVFHLEHRVLKIDGTIGWTSSRAIPVIDPDGSISEWFGAASDITEKKSLWMQLERMVDERTKELQRSNEDLQKFAHVASHDLKEPVRKIRTFGLRLKNELSDILNEDSRIYTEKILESAGRMSTMIDGVLNYSSLNGIEQKMEILDINKILSDIRQDLEVLIEDKGAIFQYDKLPAIEGVQVLIYQLFYNLINNSLKFSKVSVPPVITISADTISNDKITYLKIEVSDNGIGFPSEYNEKIFDTFTRLNSKSRYDGTGLGLSLSKQIVERHKGLIRAHGAENEGTIITINLPLQQY</sequence>
<dbReference type="InterPro" id="IPR003594">
    <property type="entry name" value="HATPase_dom"/>
</dbReference>
<dbReference type="PANTHER" id="PTHR43304:SF1">
    <property type="entry name" value="PAC DOMAIN-CONTAINING PROTEIN"/>
    <property type="match status" value="1"/>
</dbReference>
<dbReference type="Proteomes" id="UP000192610">
    <property type="component" value="Unassembled WGS sequence"/>
</dbReference>
<dbReference type="Gene3D" id="3.30.450.40">
    <property type="match status" value="1"/>
</dbReference>
<dbReference type="InterPro" id="IPR035965">
    <property type="entry name" value="PAS-like_dom_sf"/>
</dbReference>
<evidence type="ECO:0000313" key="8">
    <source>
        <dbReference type="EMBL" id="OQP51976.1"/>
    </source>
</evidence>
<dbReference type="InterPro" id="IPR000700">
    <property type="entry name" value="PAS-assoc_C"/>
</dbReference>
<evidence type="ECO:0000256" key="5">
    <source>
        <dbReference type="ARBA" id="ARBA00022777"/>
    </source>
</evidence>
<dbReference type="InterPro" id="IPR036097">
    <property type="entry name" value="HisK_dim/P_sf"/>
</dbReference>
<dbReference type="SUPFAM" id="SSF55874">
    <property type="entry name" value="ATPase domain of HSP90 chaperone/DNA topoisomerase II/histidine kinase"/>
    <property type="match status" value="1"/>
</dbReference>
<dbReference type="SUPFAM" id="SSF55781">
    <property type="entry name" value="GAF domain-like"/>
    <property type="match status" value="1"/>
</dbReference>
<dbReference type="RefSeq" id="WP_081198158.1">
    <property type="nucleotide sequence ID" value="NZ_FOCZ01000013.1"/>
</dbReference>
<dbReference type="Pfam" id="PF13185">
    <property type="entry name" value="GAF_2"/>
    <property type="match status" value="1"/>
</dbReference>
<feature type="domain" description="PAC" evidence="7">
    <location>
        <begin position="276"/>
        <end position="328"/>
    </location>
</feature>
<evidence type="ECO:0000259" key="6">
    <source>
        <dbReference type="PROSITE" id="PS50109"/>
    </source>
</evidence>
<dbReference type="InterPro" id="IPR052162">
    <property type="entry name" value="Sensor_kinase/Photoreceptor"/>
</dbReference>
<dbReference type="STRING" id="354355.SAMN05660816_05441"/>
<dbReference type="EC" id="2.7.13.3" evidence="2"/>
<dbReference type="GO" id="GO:0000155">
    <property type="term" value="F:phosphorelay sensor kinase activity"/>
    <property type="evidence" value="ECO:0007669"/>
    <property type="project" value="InterPro"/>
</dbReference>
<keyword evidence="3" id="KW-0597">Phosphoprotein</keyword>
<dbReference type="Pfam" id="PF08447">
    <property type="entry name" value="PAS_3"/>
    <property type="match status" value="1"/>
</dbReference>
<dbReference type="AlphaFoldDB" id="A0A1V9F159"/>
<feature type="domain" description="Histidine kinase" evidence="6">
    <location>
        <begin position="350"/>
        <end position="568"/>
    </location>
</feature>
<dbReference type="PRINTS" id="PR00344">
    <property type="entry name" value="BCTRLSENSOR"/>
</dbReference>
<dbReference type="SUPFAM" id="SSF47384">
    <property type="entry name" value="Homodimeric domain of signal transducing histidine kinase"/>
    <property type="match status" value="1"/>
</dbReference>
<comment type="caution">
    <text evidence="8">The sequence shown here is derived from an EMBL/GenBank/DDBJ whole genome shotgun (WGS) entry which is preliminary data.</text>
</comment>
<keyword evidence="5" id="KW-0418">Kinase</keyword>
<dbReference type="Gene3D" id="3.30.565.10">
    <property type="entry name" value="Histidine kinase-like ATPase, C-terminal domain"/>
    <property type="match status" value="1"/>
</dbReference>
<dbReference type="Pfam" id="PF02518">
    <property type="entry name" value="HATPase_c"/>
    <property type="match status" value="1"/>
</dbReference>
<dbReference type="InterPro" id="IPR004358">
    <property type="entry name" value="Sig_transdc_His_kin-like_C"/>
</dbReference>
<evidence type="ECO:0000256" key="1">
    <source>
        <dbReference type="ARBA" id="ARBA00000085"/>
    </source>
</evidence>
<evidence type="ECO:0000256" key="3">
    <source>
        <dbReference type="ARBA" id="ARBA00022553"/>
    </source>
</evidence>
<gene>
    <name evidence="8" type="ORF">A4H97_25490</name>
</gene>